<organism evidence="2 3">
    <name type="scientific">Mycolicibacterium conceptionense</name>
    <dbReference type="NCBI Taxonomy" id="451644"/>
    <lineage>
        <taxon>Bacteria</taxon>
        <taxon>Bacillati</taxon>
        <taxon>Actinomycetota</taxon>
        <taxon>Actinomycetes</taxon>
        <taxon>Mycobacteriales</taxon>
        <taxon>Mycobacteriaceae</taxon>
        <taxon>Mycolicibacterium</taxon>
    </lineage>
</organism>
<evidence type="ECO:0000256" key="1">
    <source>
        <dbReference type="SAM" id="MobiDB-lite"/>
    </source>
</evidence>
<evidence type="ECO:0008006" key="4">
    <source>
        <dbReference type="Google" id="ProtNLM"/>
    </source>
</evidence>
<name>A0A0U1CYV2_9MYCO</name>
<feature type="region of interest" description="Disordered" evidence="1">
    <location>
        <begin position="126"/>
        <end position="164"/>
    </location>
</feature>
<dbReference type="AlphaFoldDB" id="A0A0U1CYV2"/>
<feature type="compositionally biased region" description="Low complexity" evidence="1">
    <location>
        <begin position="139"/>
        <end position="157"/>
    </location>
</feature>
<protein>
    <recommendedName>
        <fullName evidence="4">PASTA domain-containing protein</fullName>
    </recommendedName>
</protein>
<proteinExistence type="predicted"/>
<dbReference type="EMBL" id="CTEF01000001">
    <property type="protein sequence ID" value="CQD04831.1"/>
    <property type="molecule type" value="Genomic_DNA"/>
</dbReference>
<accession>A0A0U1CYV2</accession>
<evidence type="ECO:0000313" key="2">
    <source>
        <dbReference type="EMBL" id="CQD04831.1"/>
    </source>
</evidence>
<reference evidence="2 3" key="1">
    <citation type="submission" date="2015-03" db="EMBL/GenBank/DDBJ databases">
        <authorList>
            <person name="Murphy D."/>
        </authorList>
    </citation>
    <scope>NUCLEOTIDE SEQUENCE [LARGE SCALE GENOMIC DNA]</scope>
    <source>
        <strain evidence="2 3">D16</strain>
    </source>
</reference>
<dbReference type="Proteomes" id="UP000182227">
    <property type="component" value="Unassembled WGS sequence"/>
</dbReference>
<gene>
    <name evidence="2" type="ORF">BN970_00837</name>
</gene>
<evidence type="ECO:0000313" key="3">
    <source>
        <dbReference type="Proteomes" id="UP000182227"/>
    </source>
</evidence>
<sequence precursor="true">MLGFQAFARRTSRFLAGVVRTLTPVKKMLVAAVVFGASTMPMGALATGVAAADDYTGQKYSDVQSSLADAGMKGVVATRDGDSLSDDDCVVTHSENAHWHKGDDFAPVTDTVLLSLNCNAGVATAKTPGNSAASPEGRAAIAAAKQQAAEEQQQAEADQAKAKH</sequence>